<feature type="transmembrane region" description="Helical" evidence="1">
    <location>
        <begin position="104"/>
        <end position="125"/>
    </location>
</feature>
<dbReference type="EMBL" id="JALNMH010000021">
    <property type="protein sequence ID" value="MCK7595551.1"/>
    <property type="molecule type" value="Genomic_DNA"/>
</dbReference>
<comment type="caution">
    <text evidence="2">The sequence shown here is derived from an EMBL/GenBank/DDBJ whole genome shotgun (WGS) entry which is preliminary data.</text>
</comment>
<organism evidence="2 3">
    <name type="scientific">Pseudomarimonas salicorniae</name>
    <dbReference type="NCBI Taxonomy" id="2933270"/>
    <lineage>
        <taxon>Bacteria</taxon>
        <taxon>Pseudomonadati</taxon>
        <taxon>Pseudomonadota</taxon>
        <taxon>Gammaproteobacteria</taxon>
        <taxon>Lysobacterales</taxon>
        <taxon>Lysobacteraceae</taxon>
        <taxon>Pseudomarimonas</taxon>
    </lineage>
</organism>
<keyword evidence="3" id="KW-1185">Reference proteome</keyword>
<sequence>MDLFLDIALSFPTVILSLLLALMLGYWLLALLGLFDLDAMETSLLPDGDALEVGGISGVLMKLGLDGVPLTLILTTMTLLAWLGCYYVDYMLLRQWPEGLLRTAVSWLIVPTSLVAATPFAGLVLQPLKPLFRKVQVTNEVSLLGRTAVVRSPAVDEVRGQAEIDDGGAGLILQVRAPAGRFVRGDRVVLVEYVAAHNAYRVIADGGDA</sequence>
<accession>A0ABT0GLX8</accession>
<keyword evidence="1" id="KW-0472">Membrane</keyword>
<gene>
    <name evidence="2" type="ORF">M0G41_18005</name>
</gene>
<evidence type="ECO:0000313" key="3">
    <source>
        <dbReference type="Proteomes" id="UP001431449"/>
    </source>
</evidence>
<keyword evidence="1" id="KW-1133">Transmembrane helix</keyword>
<protein>
    <recommendedName>
        <fullName evidence="4">DUF1449 family protein</fullName>
    </recommendedName>
</protein>
<evidence type="ECO:0000256" key="1">
    <source>
        <dbReference type="SAM" id="Phobius"/>
    </source>
</evidence>
<reference evidence="2" key="1">
    <citation type="submission" date="2022-04" db="EMBL/GenBank/DDBJ databases">
        <title>Lysobacter sp. CAU 1642 isolated from sea sand.</title>
        <authorList>
            <person name="Kim W."/>
        </authorList>
    </citation>
    <scope>NUCLEOTIDE SEQUENCE</scope>
    <source>
        <strain evidence="2">CAU 1642</strain>
    </source>
</reference>
<feature type="transmembrane region" description="Helical" evidence="1">
    <location>
        <begin position="70"/>
        <end position="92"/>
    </location>
</feature>
<keyword evidence="1" id="KW-0812">Transmembrane</keyword>
<name>A0ABT0GLX8_9GAMM</name>
<proteinExistence type="predicted"/>
<feature type="transmembrane region" description="Helical" evidence="1">
    <location>
        <begin position="12"/>
        <end position="35"/>
    </location>
</feature>
<evidence type="ECO:0008006" key="4">
    <source>
        <dbReference type="Google" id="ProtNLM"/>
    </source>
</evidence>
<dbReference type="Proteomes" id="UP001431449">
    <property type="component" value="Unassembled WGS sequence"/>
</dbReference>
<dbReference type="RefSeq" id="WP_248211578.1">
    <property type="nucleotide sequence ID" value="NZ_JALNMH010000021.1"/>
</dbReference>
<evidence type="ECO:0000313" key="2">
    <source>
        <dbReference type="EMBL" id="MCK7595551.1"/>
    </source>
</evidence>